<keyword evidence="11" id="KW-0793">Thylakoid</keyword>
<dbReference type="SUPFAM" id="SSF81568">
    <property type="entry name" value="Photosystem I reaction center subunit XI, PsaL"/>
    <property type="match status" value="1"/>
</dbReference>
<keyword evidence="6 11" id="KW-0603">Photosystem I</keyword>
<dbReference type="GO" id="GO:0031676">
    <property type="term" value="C:plasma membrane-derived thylakoid membrane"/>
    <property type="evidence" value="ECO:0007669"/>
    <property type="project" value="UniProtKB-SubCell"/>
</dbReference>
<dbReference type="PANTHER" id="PTHR34803:SF2">
    <property type="entry name" value="PHOTOSYSTEM I REACTION CENTER SUBUNIT XI, CHLOROPLASTIC"/>
    <property type="match status" value="1"/>
</dbReference>
<accession>A0A928VWA9</accession>
<dbReference type="PANTHER" id="PTHR34803">
    <property type="entry name" value="PHOTOSYSTEM I REACTION CENTER SUBUNIT XI, CHLOROPLASTIC"/>
    <property type="match status" value="1"/>
</dbReference>
<keyword evidence="5 11" id="KW-0812">Transmembrane</keyword>
<dbReference type="Proteomes" id="UP000621799">
    <property type="component" value="Unassembled WGS sequence"/>
</dbReference>
<evidence type="ECO:0000313" key="14">
    <source>
        <dbReference type="Proteomes" id="UP000621799"/>
    </source>
</evidence>
<comment type="subcellular location">
    <subcellularLocation>
        <location evidence="11">Cellular thylakoid membrane</location>
        <topology evidence="11">Multi-pass membrane protein</topology>
    </subcellularLocation>
    <subcellularLocation>
        <location evidence="1">Membrane</location>
        <topology evidence="1">Multi-pass membrane protein</topology>
    </subcellularLocation>
</comment>
<proteinExistence type="inferred from homology"/>
<comment type="caution">
    <text evidence="13">The sequence shown here is derived from an EMBL/GenBank/DDBJ whole genome shotgun (WGS) entry which is preliminary data.</text>
</comment>
<dbReference type="InterPro" id="IPR036592">
    <property type="entry name" value="PSI_PsaL_sf"/>
</dbReference>
<keyword evidence="4 11" id="KW-0602">Photosynthesis</keyword>
<reference evidence="13" key="1">
    <citation type="submission" date="2020-10" db="EMBL/GenBank/DDBJ databases">
        <authorList>
            <person name="Castelo-Branco R."/>
            <person name="Eusebio N."/>
            <person name="Adriana R."/>
            <person name="Vieira A."/>
            <person name="Brugerolle De Fraissinette N."/>
            <person name="Rezende De Castro R."/>
            <person name="Schneider M.P."/>
            <person name="Vasconcelos V."/>
            <person name="Leao P.N."/>
        </authorList>
    </citation>
    <scope>NUCLEOTIDE SEQUENCE</scope>
    <source>
        <strain evidence="13">LEGE 11467</strain>
    </source>
</reference>
<feature type="transmembrane region" description="Helical" evidence="11">
    <location>
        <begin position="123"/>
        <end position="145"/>
    </location>
</feature>
<evidence type="ECO:0000256" key="3">
    <source>
        <dbReference type="ARBA" id="ARBA00019514"/>
    </source>
</evidence>
<dbReference type="Gene3D" id="1.20.1240.10">
    <property type="entry name" value="Photosystem I PsaL, reaction centre subunit XI"/>
    <property type="match status" value="1"/>
</dbReference>
<evidence type="ECO:0000256" key="11">
    <source>
        <dbReference type="HAMAP-Rule" id="MF_00447"/>
    </source>
</evidence>
<evidence type="ECO:0000256" key="2">
    <source>
        <dbReference type="ARBA" id="ARBA00008820"/>
    </source>
</evidence>
<evidence type="ECO:0000256" key="10">
    <source>
        <dbReference type="ARBA" id="ARBA00033437"/>
    </source>
</evidence>
<dbReference type="AlphaFoldDB" id="A0A928VWA9"/>
<dbReference type="NCBIfam" id="NF001926">
    <property type="entry name" value="PRK00704.1-3"/>
    <property type="match status" value="1"/>
</dbReference>
<evidence type="ECO:0000256" key="5">
    <source>
        <dbReference type="ARBA" id="ARBA00022692"/>
    </source>
</evidence>
<evidence type="ECO:0000256" key="4">
    <source>
        <dbReference type="ARBA" id="ARBA00022531"/>
    </source>
</evidence>
<evidence type="ECO:0000256" key="8">
    <source>
        <dbReference type="ARBA" id="ARBA00023136"/>
    </source>
</evidence>
<dbReference type="RefSeq" id="WP_264319590.1">
    <property type="nucleotide sequence ID" value="NZ_JADEXN010000006.1"/>
</dbReference>
<evidence type="ECO:0000313" key="13">
    <source>
        <dbReference type="EMBL" id="MBE9039328.1"/>
    </source>
</evidence>
<keyword evidence="7 11" id="KW-1133">Transmembrane helix</keyword>
<dbReference type="EMBL" id="JADEXN010000006">
    <property type="protein sequence ID" value="MBE9039328.1"/>
    <property type="molecule type" value="Genomic_DNA"/>
</dbReference>
<dbReference type="Pfam" id="PF02605">
    <property type="entry name" value="PsaL"/>
    <property type="match status" value="1"/>
</dbReference>
<evidence type="ECO:0000256" key="1">
    <source>
        <dbReference type="ARBA" id="ARBA00004141"/>
    </source>
</evidence>
<evidence type="ECO:0000259" key="12">
    <source>
        <dbReference type="Pfam" id="PF02605"/>
    </source>
</evidence>
<keyword evidence="8 11" id="KW-0472">Membrane</keyword>
<dbReference type="GO" id="GO:0015979">
    <property type="term" value="P:photosynthesis"/>
    <property type="evidence" value="ECO:0007669"/>
    <property type="project" value="UniProtKB-UniRule"/>
</dbReference>
<evidence type="ECO:0000256" key="6">
    <source>
        <dbReference type="ARBA" id="ARBA00022836"/>
    </source>
</evidence>
<feature type="domain" description="Photosystem I PsaL reaction centre subunit XI" evidence="12">
    <location>
        <begin position="9"/>
        <end position="149"/>
    </location>
</feature>
<sequence length="160" mass="16869">MSDPRNTEMVQPYNGDPLVGHLSTPISDSAFTRAFIGNLPAYRKGLSPILRGLEIGMAHGYFIIGPWTVLGPLRDSEVAALGGLISGLALLLLATVCLSVYGIVSFQGDAAQGDDPLKTADGWSQLTAGFFVGGMGGAFVAFFLLQNFEVVDSIFRGSVN</sequence>
<gene>
    <name evidence="11" type="primary">psaL</name>
    <name evidence="13" type="ORF">IQ235_00775</name>
</gene>
<evidence type="ECO:0000256" key="7">
    <source>
        <dbReference type="ARBA" id="ARBA00022989"/>
    </source>
</evidence>
<dbReference type="InterPro" id="IPR003757">
    <property type="entry name" value="PSI_PsaL"/>
</dbReference>
<protein>
    <recommendedName>
        <fullName evidence="3 11">Photosystem I reaction center subunit XI</fullName>
    </recommendedName>
    <alternativeName>
        <fullName evidence="9 11">PSI subunit V</fullName>
    </alternativeName>
    <alternativeName>
        <fullName evidence="10 11">PSI-L</fullName>
    </alternativeName>
</protein>
<comment type="similarity">
    <text evidence="2 11">Belongs to the PsaL family.</text>
</comment>
<organism evidence="13 14">
    <name type="scientific">Zarconia navalis LEGE 11467</name>
    <dbReference type="NCBI Taxonomy" id="1828826"/>
    <lineage>
        <taxon>Bacteria</taxon>
        <taxon>Bacillati</taxon>
        <taxon>Cyanobacteriota</taxon>
        <taxon>Cyanophyceae</taxon>
        <taxon>Oscillatoriophycideae</taxon>
        <taxon>Oscillatoriales</taxon>
        <taxon>Oscillatoriales incertae sedis</taxon>
        <taxon>Zarconia</taxon>
        <taxon>Zarconia navalis</taxon>
    </lineage>
</organism>
<evidence type="ECO:0000256" key="9">
    <source>
        <dbReference type="ARBA" id="ARBA00032768"/>
    </source>
</evidence>
<dbReference type="InterPro" id="IPR022980">
    <property type="entry name" value="PSI_suXI"/>
</dbReference>
<dbReference type="GO" id="GO:0009538">
    <property type="term" value="C:photosystem I reaction center"/>
    <property type="evidence" value="ECO:0007669"/>
    <property type="project" value="InterPro"/>
</dbReference>
<dbReference type="HAMAP" id="MF_00447">
    <property type="entry name" value="PSI_PsaL"/>
    <property type="match status" value="1"/>
</dbReference>
<feature type="transmembrane region" description="Helical" evidence="11">
    <location>
        <begin position="78"/>
        <end position="103"/>
    </location>
</feature>
<keyword evidence="14" id="KW-1185">Reference proteome</keyword>
<name>A0A928VWA9_9CYAN</name>